<dbReference type="Pfam" id="PF00903">
    <property type="entry name" value="Glyoxalase"/>
    <property type="match status" value="1"/>
</dbReference>
<dbReference type="InterPro" id="IPR004360">
    <property type="entry name" value="Glyas_Fos-R_dOase_dom"/>
</dbReference>
<evidence type="ECO:0000259" key="1">
    <source>
        <dbReference type="PROSITE" id="PS51819"/>
    </source>
</evidence>
<feature type="domain" description="VOC" evidence="1">
    <location>
        <begin position="1"/>
        <end position="123"/>
    </location>
</feature>
<dbReference type="PANTHER" id="PTHR35006:SF2">
    <property type="entry name" value="GLYOXALASE FAMILY PROTEIN (AFU_ORTHOLOGUE AFUA_5G14830)"/>
    <property type="match status" value="1"/>
</dbReference>
<evidence type="ECO:0000313" key="3">
    <source>
        <dbReference type="Proteomes" id="UP000191257"/>
    </source>
</evidence>
<proteinExistence type="predicted"/>
<dbReference type="CDD" id="cd07262">
    <property type="entry name" value="VOC_like"/>
    <property type="match status" value="1"/>
</dbReference>
<organism evidence="2 3">
    <name type="scientific">Paracoccus yeei</name>
    <dbReference type="NCBI Taxonomy" id="147645"/>
    <lineage>
        <taxon>Bacteria</taxon>
        <taxon>Pseudomonadati</taxon>
        <taxon>Pseudomonadota</taxon>
        <taxon>Alphaproteobacteria</taxon>
        <taxon>Rhodobacterales</taxon>
        <taxon>Paracoccaceae</taxon>
        <taxon>Paracoccus</taxon>
    </lineage>
</organism>
<name>A0A1V0GQF2_9RHOB</name>
<dbReference type="STRING" id="147645.A6J80_06620"/>
<protein>
    <submittedName>
        <fullName evidence="2">VOC family protein</fullName>
    </submittedName>
</protein>
<dbReference type="PANTHER" id="PTHR35006">
    <property type="entry name" value="GLYOXALASE FAMILY PROTEIN (AFU_ORTHOLOGUE AFUA_5G14830)"/>
    <property type="match status" value="1"/>
</dbReference>
<dbReference type="Proteomes" id="UP000191257">
    <property type="component" value="Chromosome"/>
</dbReference>
<sequence>MIDHIELWVSDLGRSRAFCDAALAPLGIRILTEAGPESGRGSHLGYGRTEPAFWIGTSQPAGGPVHVAFAAPDRATVADFHAAALAAGGRDNGRPGPRPEYHPGYYGAFVLDPDGNNIEAVFHGDRP</sequence>
<dbReference type="InterPro" id="IPR037523">
    <property type="entry name" value="VOC_core"/>
</dbReference>
<keyword evidence="3" id="KW-1185">Reference proteome</keyword>
<dbReference type="EMBL" id="CP020442">
    <property type="protein sequence ID" value="ARC36094.1"/>
    <property type="molecule type" value="Genomic_DNA"/>
</dbReference>
<dbReference type="KEGG" id="pye:A6J80_06620"/>
<dbReference type="eggNOG" id="COG0346">
    <property type="taxonomic scope" value="Bacteria"/>
</dbReference>
<gene>
    <name evidence="2" type="ORF">A6J80_06620</name>
</gene>
<dbReference type="InterPro" id="IPR029068">
    <property type="entry name" value="Glyas_Bleomycin-R_OHBP_Dase"/>
</dbReference>
<dbReference type="Gene3D" id="3.10.180.10">
    <property type="entry name" value="2,3-Dihydroxybiphenyl 1,2-Dioxygenase, domain 1"/>
    <property type="match status" value="1"/>
</dbReference>
<dbReference type="SUPFAM" id="SSF54593">
    <property type="entry name" value="Glyoxalase/Bleomycin resistance protein/Dihydroxybiphenyl dioxygenase"/>
    <property type="match status" value="1"/>
</dbReference>
<dbReference type="AlphaFoldDB" id="A0A1V0GQF2"/>
<dbReference type="RefSeq" id="WP_080620908.1">
    <property type="nucleotide sequence ID" value="NZ_CAWMZI010000001.1"/>
</dbReference>
<evidence type="ECO:0000313" key="2">
    <source>
        <dbReference type="EMBL" id="ARC36094.1"/>
    </source>
</evidence>
<accession>A0A1V0GQF2</accession>
<dbReference type="PROSITE" id="PS51819">
    <property type="entry name" value="VOC"/>
    <property type="match status" value="1"/>
</dbReference>
<reference evidence="2" key="1">
    <citation type="submission" date="2017-12" db="EMBL/GenBank/DDBJ databases">
        <title>FDA dAtabase for Regulatory Grade micrObial Sequences (FDA-ARGOS): Supporting development and validation of Infectious Disease Dx tests.</title>
        <authorList>
            <person name="Campos J."/>
            <person name="Goldberg B."/>
            <person name="Tallon L."/>
            <person name="Sadzewicz L."/>
            <person name="Sengamalay N."/>
            <person name="Ott S."/>
            <person name="Godinez A."/>
            <person name="Nagaraj S."/>
            <person name="Vyas G."/>
            <person name="Aluvathingal J."/>
            <person name="Nadendla S."/>
            <person name="Geyer C."/>
            <person name="Nandy P."/>
            <person name="Hobson J."/>
            <person name="Sichtig H."/>
        </authorList>
    </citation>
    <scope>NUCLEOTIDE SEQUENCE</scope>
    <source>
        <strain evidence="2">FDAARGOS_252</strain>
    </source>
</reference>